<dbReference type="Pfam" id="PF00126">
    <property type="entry name" value="HTH_1"/>
    <property type="match status" value="1"/>
</dbReference>
<keyword evidence="3" id="KW-0238">DNA-binding</keyword>
<evidence type="ECO:0000313" key="7">
    <source>
        <dbReference type="Proteomes" id="UP000831786"/>
    </source>
</evidence>
<dbReference type="RefSeq" id="WP_244727555.1">
    <property type="nucleotide sequence ID" value="NZ_CP095045.1"/>
</dbReference>
<dbReference type="InterPro" id="IPR036388">
    <property type="entry name" value="WH-like_DNA-bd_sf"/>
</dbReference>
<evidence type="ECO:0000256" key="1">
    <source>
        <dbReference type="ARBA" id="ARBA00009437"/>
    </source>
</evidence>
<dbReference type="SUPFAM" id="SSF46785">
    <property type="entry name" value="Winged helix' DNA-binding domain"/>
    <property type="match status" value="1"/>
</dbReference>
<keyword evidence="4" id="KW-0804">Transcription</keyword>
<keyword evidence="7" id="KW-1185">Reference proteome</keyword>
<proteinExistence type="inferred from homology"/>
<reference evidence="6 7" key="1">
    <citation type="submission" date="2022-04" db="EMBL/GenBank/DDBJ databases">
        <title>Leucobacter sp. isolated from rhizosphere of garlic.</title>
        <authorList>
            <person name="Won M."/>
            <person name="Lee C.-M."/>
            <person name="Woen H.-Y."/>
            <person name="Kwon S.-W."/>
        </authorList>
    </citation>
    <scope>NUCLEOTIDE SEQUENCE [LARGE SCALE GENOMIC DNA]</scope>
    <source>
        <strain evidence="6 7">H21R-40</strain>
    </source>
</reference>
<protein>
    <submittedName>
        <fullName evidence="6">LysR family transcriptional regulator</fullName>
    </submittedName>
</protein>
<dbReference type="Pfam" id="PF03466">
    <property type="entry name" value="LysR_substrate"/>
    <property type="match status" value="1"/>
</dbReference>
<dbReference type="InterPro" id="IPR036390">
    <property type="entry name" value="WH_DNA-bd_sf"/>
</dbReference>
<dbReference type="Proteomes" id="UP000831786">
    <property type="component" value="Chromosome"/>
</dbReference>
<dbReference type="SUPFAM" id="SSF53850">
    <property type="entry name" value="Periplasmic binding protein-like II"/>
    <property type="match status" value="1"/>
</dbReference>
<evidence type="ECO:0000313" key="6">
    <source>
        <dbReference type="EMBL" id="UOQ56982.1"/>
    </source>
</evidence>
<sequence length="298" mass="31554">MAEIRRLQTFLDFVRLGTIAAVAAEARYSSSAVSQQLERLSVELGAPLLEADGRGLRLTPEGELLAELGPRLLDDWEELRARLAARRDELVGAVAVAAFQTGCLALFPPLIERLREDAPGIELGCVQAEPERSIPALRAREIDIAIIERYPRHRGAPLPELRETPLGDDAMLVAAPASWGAAGELARLADRPWVLEAQGSPARAWAESLCHEAGFAPRIAHETSDVVVQCALGASGAAAALIPALTPEALRGGAHCVPLAPVRTRAILAVTRRSAAERPAVRAVLAALAADAGARTDA</sequence>
<dbReference type="InterPro" id="IPR000847">
    <property type="entry name" value="LysR_HTH_N"/>
</dbReference>
<organism evidence="6 7">
    <name type="scientific">Leucobacter allii</name>
    <dbReference type="NCBI Taxonomy" id="2932247"/>
    <lineage>
        <taxon>Bacteria</taxon>
        <taxon>Bacillati</taxon>
        <taxon>Actinomycetota</taxon>
        <taxon>Actinomycetes</taxon>
        <taxon>Micrococcales</taxon>
        <taxon>Microbacteriaceae</taxon>
        <taxon>Leucobacter</taxon>
    </lineage>
</organism>
<comment type="similarity">
    <text evidence="1">Belongs to the LysR transcriptional regulatory family.</text>
</comment>
<evidence type="ECO:0000256" key="4">
    <source>
        <dbReference type="ARBA" id="ARBA00023163"/>
    </source>
</evidence>
<accession>A0ABY4FL31</accession>
<evidence type="ECO:0000256" key="2">
    <source>
        <dbReference type="ARBA" id="ARBA00023015"/>
    </source>
</evidence>
<feature type="domain" description="HTH lysR-type" evidence="5">
    <location>
        <begin position="1"/>
        <end position="59"/>
    </location>
</feature>
<keyword evidence="2" id="KW-0805">Transcription regulation</keyword>
<dbReference type="Gene3D" id="3.40.190.290">
    <property type="match status" value="1"/>
</dbReference>
<dbReference type="Gene3D" id="1.10.10.10">
    <property type="entry name" value="Winged helix-like DNA-binding domain superfamily/Winged helix DNA-binding domain"/>
    <property type="match status" value="1"/>
</dbReference>
<dbReference type="PANTHER" id="PTHR30126:SF39">
    <property type="entry name" value="HTH-TYPE TRANSCRIPTIONAL REGULATOR CYSL"/>
    <property type="match status" value="1"/>
</dbReference>
<dbReference type="PROSITE" id="PS50931">
    <property type="entry name" value="HTH_LYSR"/>
    <property type="match status" value="1"/>
</dbReference>
<evidence type="ECO:0000256" key="3">
    <source>
        <dbReference type="ARBA" id="ARBA00023125"/>
    </source>
</evidence>
<dbReference type="InterPro" id="IPR005119">
    <property type="entry name" value="LysR_subst-bd"/>
</dbReference>
<evidence type="ECO:0000259" key="5">
    <source>
        <dbReference type="PROSITE" id="PS50931"/>
    </source>
</evidence>
<gene>
    <name evidence="6" type="ORF">MUN78_15155</name>
</gene>
<dbReference type="PANTHER" id="PTHR30126">
    <property type="entry name" value="HTH-TYPE TRANSCRIPTIONAL REGULATOR"/>
    <property type="match status" value="1"/>
</dbReference>
<name>A0ABY4FL31_9MICO</name>
<dbReference type="EMBL" id="CP095045">
    <property type="protein sequence ID" value="UOQ56982.1"/>
    <property type="molecule type" value="Genomic_DNA"/>
</dbReference>